<keyword evidence="2" id="KW-1003">Cell membrane</keyword>
<dbReference type="EMBL" id="FN543103">
    <property type="protein sequence ID" value="CBA26944.1"/>
    <property type="molecule type" value="Genomic_DNA"/>
</dbReference>
<evidence type="ECO:0000256" key="2">
    <source>
        <dbReference type="ARBA" id="ARBA00022475"/>
    </source>
</evidence>
<keyword evidence="2" id="KW-0472">Membrane</keyword>
<dbReference type="GO" id="GO:0016887">
    <property type="term" value="F:ATP hydrolysis activity"/>
    <property type="evidence" value="ECO:0007669"/>
    <property type="project" value="InterPro"/>
</dbReference>
<dbReference type="InterPro" id="IPR003593">
    <property type="entry name" value="AAA+_ATPase"/>
</dbReference>
<dbReference type="Pfam" id="PF00005">
    <property type="entry name" value="ABC_tran"/>
    <property type="match status" value="1"/>
</dbReference>
<evidence type="ECO:0000313" key="6">
    <source>
        <dbReference type="EMBL" id="CBA26944.1"/>
    </source>
</evidence>
<evidence type="ECO:0000256" key="3">
    <source>
        <dbReference type="ARBA" id="ARBA00022741"/>
    </source>
</evidence>
<dbReference type="PANTHER" id="PTHR42781">
    <property type="entry name" value="SPERMIDINE/PUTRESCINE IMPORT ATP-BINDING PROTEIN POTA"/>
    <property type="match status" value="1"/>
</dbReference>
<evidence type="ECO:0000256" key="4">
    <source>
        <dbReference type="ARBA" id="ARBA00022840"/>
    </source>
</evidence>
<keyword evidence="4 6" id="KW-0067">ATP-binding</keyword>
<keyword evidence="1" id="KW-0813">Transport</keyword>
<dbReference type="AlphaFoldDB" id="C9Y7C9"/>
<keyword evidence="3" id="KW-0547">Nucleotide-binding</keyword>
<protein>
    <submittedName>
        <fullName evidence="6">Uncharacterized ABC transporter ATP-binding protein ynjD</fullName>
    </submittedName>
</protein>
<organism evidence="6">
    <name type="scientific">Curvibacter symbiont subsp. Hydra magnipapillata</name>
    <dbReference type="NCBI Taxonomy" id="667019"/>
    <lineage>
        <taxon>Bacteria</taxon>
        <taxon>Pseudomonadati</taxon>
        <taxon>Pseudomonadota</taxon>
        <taxon>Betaproteobacteria</taxon>
        <taxon>Burkholderiales</taxon>
        <taxon>Comamonadaceae</taxon>
        <taxon>Curvibacter</taxon>
    </lineage>
</organism>
<gene>
    <name evidence="6" type="primary">ynjD</name>
    <name evidence="6" type="ORF">Csp_G39170</name>
</gene>
<dbReference type="PANTHER" id="PTHR42781:SF4">
    <property type="entry name" value="SPERMIDINE_PUTRESCINE IMPORT ATP-BINDING PROTEIN POTA"/>
    <property type="match status" value="1"/>
</dbReference>
<dbReference type="InterPro" id="IPR017871">
    <property type="entry name" value="ABC_transporter-like_CS"/>
</dbReference>
<dbReference type="SMART" id="SM00382">
    <property type="entry name" value="AAA"/>
    <property type="match status" value="1"/>
</dbReference>
<dbReference type="SUPFAM" id="SSF52540">
    <property type="entry name" value="P-loop containing nucleoside triphosphate hydrolases"/>
    <property type="match status" value="1"/>
</dbReference>
<evidence type="ECO:0000256" key="1">
    <source>
        <dbReference type="ARBA" id="ARBA00022448"/>
    </source>
</evidence>
<accession>C9Y7C9</accession>
<feature type="domain" description="ABC transporter" evidence="5">
    <location>
        <begin position="26"/>
        <end position="232"/>
    </location>
</feature>
<dbReference type="PROSITE" id="PS00211">
    <property type="entry name" value="ABC_TRANSPORTER_1"/>
    <property type="match status" value="1"/>
</dbReference>
<reference evidence="6" key="1">
    <citation type="journal article" date="2010" name="Nature">
        <title>The Dynamic genome of Hydra.</title>
        <authorList>
            <person name="Chapman J.A."/>
            <person name="Kirkness E.F."/>
            <person name="Simakov O."/>
            <person name="Hampson S.E."/>
            <person name="Mitros T."/>
            <person name="Weinmaier T."/>
            <person name="Rattei T."/>
            <person name="Balasubramanian P.G."/>
            <person name="Borman J."/>
            <person name="Busam D."/>
            <person name="Disbennett K."/>
            <person name="Pfannkoch C."/>
            <person name="Sumin N."/>
            <person name="Sutton G."/>
            <person name="Viswanathan L."/>
            <person name="Walenz B."/>
            <person name="Goodstein D.M."/>
            <person name="Hellsten U."/>
            <person name="Kawashima T."/>
            <person name="Prochnik S.E."/>
            <person name="Putnam N.H."/>
            <person name="Shu S."/>
            <person name="Blumberg B."/>
            <person name="Dana C.E."/>
            <person name="Gee L."/>
            <person name="Kibler D.F."/>
            <person name="Law L."/>
            <person name="Lindgens D."/>
            <person name="Martinez D.E."/>
            <person name="Peng J."/>
            <person name="Wigge P.A."/>
            <person name="Bertulat B."/>
            <person name="Guder C."/>
            <person name="Nakamura Y."/>
            <person name="Ozbek S."/>
            <person name="Watanabe H."/>
            <person name="Khalturin K."/>
            <person name="Hemmrich G."/>
            <person name="Franke A."/>
            <person name="Augustin R."/>
            <person name="Fraune S."/>
            <person name="Hayakawa E."/>
            <person name="Hayakawa S."/>
            <person name="Hirose M."/>
            <person name="Hwang J."/>
            <person name="Ikeo K."/>
            <person name="Nishimiya-Fujisawa C."/>
            <person name="Ogura A."/>
            <person name="Takahashi T."/>
            <person name="Steinmetz P.R."/>
            <person name="Zhang X."/>
            <person name="Aufschnaiter R."/>
            <person name="Eder M.K."/>
            <person name="Gorny A.K."/>
            <person name="Salvenmoser W."/>
            <person name="Heimberg A.M."/>
            <person name="Wheeler B.M."/>
            <person name="Peterson K.J."/>
            <person name="Boettger A."/>
            <person name="Tischler P."/>
            <person name="Wolf A."/>
            <person name="Gojobori T."/>
            <person name="Remington K.A."/>
            <person name="Strausberg R.L."/>
            <person name="Venter J."/>
            <person name="Technau U."/>
            <person name="Hobmayer B."/>
            <person name="Bosch T.C."/>
            <person name="Holstein T.W."/>
            <person name="Fujisawa T."/>
            <person name="Bode H.R."/>
            <person name="David C.N."/>
            <person name="Rokhsar D.S."/>
            <person name="Steele R.E."/>
        </authorList>
    </citation>
    <scope>NUCLEOTIDE SEQUENCE</scope>
</reference>
<dbReference type="InterPro" id="IPR027417">
    <property type="entry name" value="P-loop_NTPase"/>
</dbReference>
<dbReference type="InterPro" id="IPR003439">
    <property type="entry name" value="ABC_transporter-like_ATP-bd"/>
</dbReference>
<dbReference type="GO" id="GO:0005524">
    <property type="term" value="F:ATP binding"/>
    <property type="evidence" value="ECO:0007669"/>
    <property type="project" value="UniProtKB-KW"/>
</dbReference>
<evidence type="ECO:0000259" key="5">
    <source>
        <dbReference type="PROSITE" id="PS50893"/>
    </source>
</evidence>
<proteinExistence type="predicted"/>
<name>C9Y7C9_CURXX</name>
<dbReference type="InterPro" id="IPR050093">
    <property type="entry name" value="ABC_SmlMolc_Importer"/>
</dbReference>
<dbReference type="PROSITE" id="PS50893">
    <property type="entry name" value="ABC_TRANSPORTER_2"/>
    <property type="match status" value="1"/>
</dbReference>
<sequence>MRRRVAVVYSTDRRCRRHHPHRAMSLQIHIATLTSPAGVLVRDLQVEIAPSAIHTLMGPSGCGKSSVLAAVCGTLEPGMSWSGTVHLHGQRIDHLPVQARQVGILFQDDLLFAHMTVRENLLFAVPAGPATTRESAVQQALQDVEMQEFAHADPARLSGGQRARVALARALVARPQALLLDEPFSKLDAALRERMRALVFGLVRSRGIPALLVTHDAADVADRDLLVRLGEL</sequence>
<dbReference type="Gene3D" id="3.40.50.300">
    <property type="entry name" value="P-loop containing nucleotide triphosphate hydrolases"/>
    <property type="match status" value="1"/>
</dbReference>